<protein>
    <submittedName>
        <fullName evidence="1">Uncharacterized protein</fullName>
    </submittedName>
</protein>
<dbReference type="EMBL" id="NCSJ02000281">
    <property type="protein sequence ID" value="RFU26151.1"/>
    <property type="molecule type" value="Genomic_DNA"/>
</dbReference>
<reference evidence="1 2" key="1">
    <citation type="submission" date="2018-05" db="EMBL/GenBank/DDBJ databases">
        <title>Draft genome sequence of Scytalidium lignicola DSM 105466, a ubiquitous saprotrophic fungus.</title>
        <authorList>
            <person name="Buettner E."/>
            <person name="Gebauer A.M."/>
            <person name="Hofrichter M."/>
            <person name="Liers C."/>
            <person name="Kellner H."/>
        </authorList>
    </citation>
    <scope>NUCLEOTIDE SEQUENCE [LARGE SCALE GENOMIC DNA]</scope>
    <source>
        <strain evidence="1 2">DSM 105466</strain>
    </source>
</reference>
<proteinExistence type="predicted"/>
<name>A0A3E2GYH0_SCYLI</name>
<dbReference type="Proteomes" id="UP000258309">
    <property type="component" value="Unassembled WGS sequence"/>
</dbReference>
<sequence>MKVDDNIDDDDDIEVLLYSTGLLRSTIVSGRACRACLGVAQTGRVTLDLQSIPSVTRQSRIPDLAVASPTRAALICKPAESRRQVRPANPRYEDPAKGPACPAAIIRAKWTWVQQISVCARTSARPTMQCYAVAASRRARCPSKNKPGPGSLS</sequence>
<comment type="caution">
    <text evidence="1">The sequence shown here is derived from an EMBL/GenBank/DDBJ whole genome shotgun (WGS) entry which is preliminary data.</text>
</comment>
<evidence type="ECO:0000313" key="1">
    <source>
        <dbReference type="EMBL" id="RFU26151.1"/>
    </source>
</evidence>
<dbReference type="AlphaFoldDB" id="A0A3E2GYH0"/>
<organism evidence="1 2">
    <name type="scientific">Scytalidium lignicola</name>
    <name type="common">Hyphomycete</name>
    <dbReference type="NCBI Taxonomy" id="5539"/>
    <lineage>
        <taxon>Eukaryota</taxon>
        <taxon>Fungi</taxon>
        <taxon>Dikarya</taxon>
        <taxon>Ascomycota</taxon>
        <taxon>Pezizomycotina</taxon>
        <taxon>Leotiomycetes</taxon>
        <taxon>Leotiomycetes incertae sedis</taxon>
        <taxon>Scytalidium</taxon>
    </lineage>
</organism>
<evidence type="ECO:0000313" key="2">
    <source>
        <dbReference type="Proteomes" id="UP000258309"/>
    </source>
</evidence>
<keyword evidence="2" id="KW-1185">Reference proteome</keyword>
<feature type="non-terminal residue" evidence="1">
    <location>
        <position position="153"/>
    </location>
</feature>
<accession>A0A3E2GYH0</accession>
<feature type="non-terminal residue" evidence="1">
    <location>
        <position position="1"/>
    </location>
</feature>
<gene>
    <name evidence="1" type="ORF">B7463_g10194</name>
</gene>